<dbReference type="RefSeq" id="XP_821500.1">
    <property type="nucleotide sequence ID" value="XM_816407.1"/>
</dbReference>
<sequence length="1066" mass="119181">MRGVGVVAFLSPIFCSGLHAEGISFFHTLFLFIIFPPSLSPMLDCFVCVCVCVFCWSELSGGGRGLGRKEKVEKEVSRIWKIHTKKKTKKKKEELTEKECPMFDAVVLEYDRSAGEAVVETTDAASRRYRVPMSSLSWSFRSKVVTSDAAVGEGKQEPPSDKMKKRRMNYLDNLFHSTPVGRCVTIGPVEEMNTGSGEDNRSSALPLARLVHLHEAGSLTSRSMLPGTITRVSGRFVFIFCSFLPYEAVATRDMFSMGGFFLDTTSAPNTLLKDWEETPRPVNDEDEWVGRSVHFALHPMSFLVMEAFFTRNEGIQERRGAPKTLAACRKNNNNRWSHPTRDQRRDVNDLASVQHEAADELNDGRLGAWKFTGVNPCRFFHPELSVQFVHGSSSLPWNAMPPMMHQKSVFTLKLFSFWMLPGTRISLRALDEDRSDVTDRVLCVEQEELGGMTAVTLDHLESREVVLFKCRIKSFKMQDVVCEITLLFCMEHMGYETQLESRPILIRQGLKGRAVVELMGRSQPCSKKDNLSRKFWTSDVLGPEDKITTGFTDPGRSNQLLTEDRYEELPMVQREIIVVDPEHARLQMFAALARRVVKGIVDTVVCAQVLAWLVASAYGGESGGINAEDEIVSLRLRSGLSKRRRGRPKSKEGANVVRLGDVRSGVCRHRVLLFKYLCDVVKLPCYLVRGEHQGPDDAIAERHSWNIVPLEGNRNLLVDTTLSPHKVEMWPAPAYRCVPVKLSSNWSDCHCLLSNRSASNIHLLEECGRGVTAVVRRGVLAGGLTCAVKVPRTNTDLGSLVHEYEVLRNFCVSSHVVRCLGWSGGIVMEYFPSNLLSFMNHLIICGNRMSLSQQKEVLIGLLLALKEVHDCGYVHRDIKAENVLLVVIRCNTCHSVGTVCHLCDVRVKLGDFADSVAVDPTTHMHKASPRVGTPPYTAPEIDSEASFSFAADIWSCGILAIEMASMQLPETGVQEGCVKESYERSMDRRNNEEEVNYQEDGDEAGNVVSAVVDDGVLVGPVRLPRLPRNPPPPRWQQKFVDGALQVNWKRRCRTGELLNILGGASC</sequence>
<dbReference type="CDD" id="cd00180">
    <property type="entry name" value="PKc"/>
    <property type="match status" value="1"/>
</dbReference>
<dbReference type="Gene3D" id="1.10.510.10">
    <property type="entry name" value="Transferase(Phosphotransferase) domain 1"/>
    <property type="match status" value="1"/>
</dbReference>
<dbReference type="SMART" id="SM00220">
    <property type="entry name" value="S_TKc"/>
    <property type="match status" value="1"/>
</dbReference>
<evidence type="ECO:0000313" key="3">
    <source>
        <dbReference type="Proteomes" id="UP000002296"/>
    </source>
</evidence>
<dbReference type="Pfam" id="PF14381">
    <property type="entry name" value="EDR1_CTR1_ARMC3_pept"/>
    <property type="match status" value="1"/>
</dbReference>
<dbReference type="PANTHER" id="PTHR24359:SF1">
    <property type="entry name" value="INHIBITOR OF NUCLEAR FACTOR KAPPA-B KINASE EPSILON SUBUNIT HOMOLOG 1-RELATED"/>
    <property type="match status" value="1"/>
</dbReference>
<dbReference type="InterPro" id="IPR055164">
    <property type="entry name" value="EDR1/CTR1/ARMC3-like_pept-like"/>
</dbReference>
<dbReference type="KEGG" id="tcr:510187.390"/>
<evidence type="ECO:0000259" key="1">
    <source>
        <dbReference type="PROSITE" id="PS50011"/>
    </source>
</evidence>
<accession>Q4E4B3</accession>
<dbReference type="InterPro" id="IPR011009">
    <property type="entry name" value="Kinase-like_dom_sf"/>
</dbReference>
<protein>
    <submittedName>
        <fullName evidence="2">Protein kinase domain, putative</fullName>
    </submittedName>
</protein>
<dbReference type="GO" id="GO:0005524">
    <property type="term" value="F:ATP binding"/>
    <property type="evidence" value="ECO:0007669"/>
    <property type="project" value="InterPro"/>
</dbReference>
<dbReference type="STRING" id="353153.Q4E4B3"/>
<name>Q4E4B3_TRYCC</name>
<dbReference type="PROSITE" id="PS00108">
    <property type="entry name" value="PROTEIN_KINASE_ST"/>
    <property type="match status" value="1"/>
</dbReference>
<gene>
    <name evidence="2" type="ORF">Tc00.1047053510187.390</name>
</gene>
<dbReference type="EMBL" id="AAHK01000013">
    <property type="protein sequence ID" value="EAN99649.1"/>
    <property type="molecule type" value="Genomic_DNA"/>
</dbReference>
<keyword evidence="2" id="KW-0418">Kinase</keyword>
<feature type="domain" description="Protein kinase" evidence="1">
    <location>
        <begin position="761"/>
        <end position="1066"/>
    </location>
</feature>
<dbReference type="InterPro" id="IPR008271">
    <property type="entry name" value="Ser/Thr_kinase_AS"/>
</dbReference>
<comment type="caution">
    <text evidence="2">The sequence shown here is derived from an EMBL/GenBank/DDBJ whole genome shotgun (WGS) entry which is preliminary data.</text>
</comment>
<dbReference type="InParanoid" id="Q4E4B3"/>
<dbReference type="SUPFAM" id="SSF56112">
    <property type="entry name" value="Protein kinase-like (PK-like)"/>
    <property type="match status" value="1"/>
</dbReference>
<dbReference type="eggNOG" id="ENOG502QWQH">
    <property type="taxonomic scope" value="Eukaryota"/>
</dbReference>
<evidence type="ECO:0000313" key="2">
    <source>
        <dbReference type="EMBL" id="EAN99649.1"/>
    </source>
</evidence>
<dbReference type="Proteomes" id="UP000002296">
    <property type="component" value="Unassembled WGS sequence"/>
</dbReference>
<keyword evidence="2" id="KW-0808">Transferase</keyword>
<dbReference type="Pfam" id="PF00069">
    <property type="entry name" value="Pkinase"/>
    <property type="match status" value="1"/>
</dbReference>
<dbReference type="AlphaFoldDB" id="Q4E4B3"/>
<dbReference type="GO" id="GO:0004674">
    <property type="term" value="F:protein serine/threonine kinase activity"/>
    <property type="evidence" value="ECO:0007669"/>
    <property type="project" value="TreeGrafter"/>
</dbReference>
<reference evidence="2 3" key="1">
    <citation type="journal article" date="2005" name="Science">
        <title>The genome sequence of Trypanosoma cruzi, etiologic agent of Chagas disease.</title>
        <authorList>
            <person name="El-Sayed N.M."/>
            <person name="Myler P.J."/>
            <person name="Bartholomeu D.C."/>
            <person name="Nilsson D."/>
            <person name="Aggarwal G."/>
            <person name="Tran A.N."/>
            <person name="Ghedin E."/>
            <person name="Worthey E.A."/>
            <person name="Delcher A.L."/>
            <person name="Blandin G."/>
            <person name="Westenberger S.J."/>
            <person name="Caler E."/>
            <person name="Cerqueira G.C."/>
            <person name="Branche C."/>
            <person name="Haas B."/>
            <person name="Anupama A."/>
            <person name="Arner E."/>
            <person name="Aslund L."/>
            <person name="Attipoe P."/>
            <person name="Bontempi E."/>
            <person name="Bringaud F."/>
            <person name="Burton P."/>
            <person name="Cadag E."/>
            <person name="Campbell D.A."/>
            <person name="Carrington M."/>
            <person name="Crabtree J."/>
            <person name="Darban H."/>
            <person name="da Silveira J.F."/>
            <person name="de Jong P."/>
            <person name="Edwards K."/>
            <person name="Englund P.T."/>
            <person name="Fazelina G."/>
            <person name="Feldblyum T."/>
            <person name="Ferella M."/>
            <person name="Frasch A.C."/>
            <person name="Gull K."/>
            <person name="Horn D."/>
            <person name="Hou L."/>
            <person name="Huang Y."/>
            <person name="Kindlund E."/>
            <person name="Klingbeil M."/>
            <person name="Kluge S."/>
            <person name="Koo H."/>
            <person name="Lacerda D."/>
            <person name="Levin M.J."/>
            <person name="Lorenzi H."/>
            <person name="Louie T."/>
            <person name="Machado C.R."/>
            <person name="McCulloch R."/>
            <person name="McKenna A."/>
            <person name="Mizuno Y."/>
            <person name="Mottram J.C."/>
            <person name="Nelson S."/>
            <person name="Ochaya S."/>
            <person name="Osoegawa K."/>
            <person name="Pai G."/>
            <person name="Parsons M."/>
            <person name="Pentony M."/>
            <person name="Pettersson U."/>
            <person name="Pop M."/>
            <person name="Ramirez J.L."/>
            <person name="Rinta J."/>
            <person name="Robertson L."/>
            <person name="Salzberg S.L."/>
            <person name="Sanchez D.O."/>
            <person name="Seyler A."/>
            <person name="Sharma R."/>
            <person name="Shetty J."/>
            <person name="Simpson A.J."/>
            <person name="Sisk E."/>
            <person name="Tammi M.T."/>
            <person name="Tarleton R."/>
            <person name="Teixeira S."/>
            <person name="Van Aken S."/>
            <person name="Vogt C."/>
            <person name="Ward P.N."/>
            <person name="Wickstead B."/>
            <person name="Wortman J."/>
            <person name="White O."/>
            <person name="Fraser C.M."/>
            <person name="Stuart K.D."/>
            <person name="Andersson B."/>
        </authorList>
    </citation>
    <scope>NUCLEOTIDE SEQUENCE [LARGE SCALE GENOMIC DNA]</scope>
    <source>
        <strain evidence="2 3">CL Brener</strain>
    </source>
</reference>
<dbReference type="InterPro" id="IPR000719">
    <property type="entry name" value="Prot_kinase_dom"/>
</dbReference>
<dbReference type="GeneID" id="3554428"/>
<dbReference type="PaxDb" id="353153-Q4E4B3"/>
<dbReference type="PANTHER" id="PTHR24359">
    <property type="entry name" value="SERINE/THREONINE-PROTEIN KINASE SBK1"/>
    <property type="match status" value="1"/>
</dbReference>
<dbReference type="PROSITE" id="PS50011">
    <property type="entry name" value="PROTEIN_KINASE_DOM"/>
    <property type="match status" value="1"/>
</dbReference>
<dbReference type="OMA" id="LVMEAFF"/>
<keyword evidence="3" id="KW-1185">Reference proteome</keyword>
<organism evidence="2 3">
    <name type="scientific">Trypanosoma cruzi (strain CL Brener)</name>
    <dbReference type="NCBI Taxonomy" id="353153"/>
    <lineage>
        <taxon>Eukaryota</taxon>
        <taxon>Discoba</taxon>
        <taxon>Euglenozoa</taxon>
        <taxon>Kinetoplastea</taxon>
        <taxon>Metakinetoplastina</taxon>
        <taxon>Trypanosomatida</taxon>
        <taxon>Trypanosomatidae</taxon>
        <taxon>Trypanosoma</taxon>
        <taxon>Schizotrypanum</taxon>
    </lineage>
</organism>
<proteinExistence type="predicted"/>